<protein>
    <submittedName>
        <fullName evidence="3">DUF2254 domain-containing protein</fullName>
    </submittedName>
</protein>
<dbReference type="InterPro" id="IPR018723">
    <property type="entry name" value="DUF2254_membrane"/>
</dbReference>
<gene>
    <name evidence="3" type="ORF">GNP35_08140</name>
</gene>
<evidence type="ECO:0000256" key="2">
    <source>
        <dbReference type="SAM" id="Phobius"/>
    </source>
</evidence>
<proteinExistence type="predicted"/>
<feature type="compositionally biased region" description="Basic and acidic residues" evidence="1">
    <location>
        <begin position="335"/>
        <end position="344"/>
    </location>
</feature>
<feature type="transmembrane region" description="Helical" evidence="2">
    <location>
        <begin position="103"/>
        <end position="127"/>
    </location>
</feature>
<dbReference type="Proteomes" id="UP000439994">
    <property type="component" value="Unassembled WGS sequence"/>
</dbReference>
<keyword evidence="2" id="KW-0472">Membrane</keyword>
<dbReference type="AlphaFoldDB" id="A0A6N8F7A8"/>
<evidence type="ECO:0000313" key="4">
    <source>
        <dbReference type="Proteomes" id="UP000439994"/>
    </source>
</evidence>
<feature type="transmembrane region" description="Helical" evidence="2">
    <location>
        <begin position="16"/>
        <end position="37"/>
    </location>
</feature>
<name>A0A6N8F7A8_9GAMM</name>
<reference evidence="3 4" key="1">
    <citation type="submission" date="2019-11" db="EMBL/GenBank/DDBJ databases">
        <title>P. haliotis isolates from Z. marina roots.</title>
        <authorList>
            <person name="Cohen M."/>
            <person name="Jospin G."/>
            <person name="Eisen J.A."/>
            <person name="Coil D.A."/>
        </authorList>
    </citation>
    <scope>NUCLEOTIDE SEQUENCE [LARGE SCALE GENOMIC DNA]</scope>
    <source>
        <strain evidence="3 4">UCD-MCMsp1aY</strain>
    </source>
</reference>
<comment type="caution">
    <text evidence="3">The sequence shown here is derived from an EMBL/GenBank/DDBJ whole genome shotgun (WGS) entry which is preliminary data.</text>
</comment>
<dbReference type="OrthoDB" id="2955631at2"/>
<feature type="transmembrane region" description="Helical" evidence="2">
    <location>
        <begin position="133"/>
        <end position="154"/>
    </location>
</feature>
<keyword evidence="2" id="KW-1133">Transmembrane helix</keyword>
<feature type="region of interest" description="Disordered" evidence="1">
    <location>
        <begin position="335"/>
        <end position="362"/>
    </location>
</feature>
<keyword evidence="4" id="KW-1185">Reference proteome</keyword>
<sequence length="452" mass="50148">MEQQISFYIRRLKERLWVKPLFSCALSILAIFFARLGDTYFSDAAVMDISVDTLKTLFSIISASMLGMAVFAVGSMLSAYSSVSTSATPHAFDIVITDDVSQYALSIFVGAFIFSVIGIIALMNGLYGDTGRFVIFILTLLVFAIVILGFVRWVDNIARLGTLGKTISKVEAVTEKALSRHYELIAGTLDFDQVESKTSEVYSSDIGYLQQINIDRLQATATEFNFKIKVNQAVGALILPNTPIAFIKTDDGKALDGDVEAKQNVKTIILKDFIIGKCRTFDEDPRFGFLVLSEIASRALSPAVNDPGTAIDIISVQCRLITQWLAGDRSNDDKVNNNDVHDFEANGSEINSSEVKRPEMKDQKSFNRVSLPQLSSEEIFQDAFNGIARDGAANIEVMLRLQKIYQSLAETNEELAEYCDVHSKKALAYAKKELVLEEDYELLKDSYLPKES</sequence>
<dbReference type="Pfam" id="PF10011">
    <property type="entry name" value="DUF2254"/>
    <property type="match status" value="1"/>
</dbReference>
<feature type="transmembrane region" description="Helical" evidence="2">
    <location>
        <begin position="57"/>
        <end position="83"/>
    </location>
</feature>
<dbReference type="RefSeq" id="WP_155695634.1">
    <property type="nucleotide sequence ID" value="NZ_WOCD01000003.1"/>
</dbReference>
<dbReference type="EMBL" id="WOCD01000003">
    <property type="protein sequence ID" value="MUH72456.1"/>
    <property type="molecule type" value="Genomic_DNA"/>
</dbReference>
<keyword evidence="2" id="KW-0812">Transmembrane</keyword>
<accession>A0A6N8F7A8</accession>
<evidence type="ECO:0000313" key="3">
    <source>
        <dbReference type="EMBL" id="MUH72456.1"/>
    </source>
</evidence>
<organism evidence="3 4">
    <name type="scientific">Psychrosphaera haliotis</name>
    <dbReference type="NCBI Taxonomy" id="555083"/>
    <lineage>
        <taxon>Bacteria</taxon>
        <taxon>Pseudomonadati</taxon>
        <taxon>Pseudomonadota</taxon>
        <taxon>Gammaproteobacteria</taxon>
        <taxon>Alteromonadales</taxon>
        <taxon>Pseudoalteromonadaceae</taxon>
        <taxon>Psychrosphaera</taxon>
    </lineage>
</organism>
<evidence type="ECO:0000256" key="1">
    <source>
        <dbReference type="SAM" id="MobiDB-lite"/>
    </source>
</evidence>